<dbReference type="InterPro" id="IPR005467">
    <property type="entry name" value="His_kinase_dom"/>
</dbReference>
<dbReference type="SMART" id="SM00387">
    <property type="entry name" value="HATPase_c"/>
    <property type="match status" value="1"/>
</dbReference>
<evidence type="ECO:0000313" key="15">
    <source>
        <dbReference type="Proteomes" id="UP000177515"/>
    </source>
</evidence>
<organism evidence="14 15">
    <name type="scientific">Cupriavidus malaysiensis</name>
    <dbReference type="NCBI Taxonomy" id="367825"/>
    <lineage>
        <taxon>Bacteria</taxon>
        <taxon>Pseudomonadati</taxon>
        <taxon>Pseudomonadota</taxon>
        <taxon>Betaproteobacteria</taxon>
        <taxon>Burkholderiales</taxon>
        <taxon>Burkholderiaceae</taxon>
        <taxon>Cupriavidus</taxon>
    </lineage>
</organism>
<dbReference type="PROSITE" id="PS50894">
    <property type="entry name" value="HPT"/>
    <property type="match status" value="1"/>
</dbReference>
<evidence type="ECO:0000256" key="2">
    <source>
        <dbReference type="ARBA" id="ARBA00012438"/>
    </source>
</evidence>
<keyword evidence="15" id="KW-1185">Reference proteome</keyword>
<dbReference type="InterPro" id="IPR008207">
    <property type="entry name" value="Sig_transdc_His_kin_Hpt_dom"/>
</dbReference>
<dbReference type="PROSITE" id="PS50851">
    <property type="entry name" value="CHEW"/>
    <property type="match status" value="1"/>
</dbReference>
<dbReference type="Pfam" id="PF01627">
    <property type="entry name" value="Hpt"/>
    <property type="match status" value="1"/>
</dbReference>
<dbReference type="InterPro" id="IPR036061">
    <property type="entry name" value="CheW-like_dom_sf"/>
</dbReference>
<dbReference type="EC" id="2.7.13.3" evidence="2"/>
<evidence type="ECO:0000256" key="4">
    <source>
        <dbReference type="ARBA" id="ARBA00022679"/>
    </source>
</evidence>
<keyword evidence="4" id="KW-0808">Transferase</keyword>
<dbReference type="InterPro" id="IPR011006">
    <property type="entry name" value="CheY-like_superfamily"/>
</dbReference>
<evidence type="ECO:0000256" key="9">
    <source>
        <dbReference type="SAM" id="MobiDB-lite"/>
    </source>
</evidence>
<dbReference type="Gene3D" id="2.30.30.40">
    <property type="entry name" value="SH3 Domains"/>
    <property type="match status" value="1"/>
</dbReference>
<evidence type="ECO:0000313" key="14">
    <source>
        <dbReference type="EMBL" id="AOZ10251.1"/>
    </source>
</evidence>
<dbReference type="PROSITE" id="PS50109">
    <property type="entry name" value="HIS_KIN"/>
    <property type="match status" value="1"/>
</dbReference>
<dbReference type="EMBL" id="CP017755">
    <property type="protein sequence ID" value="AOZ10251.1"/>
    <property type="molecule type" value="Genomic_DNA"/>
</dbReference>
<evidence type="ECO:0000256" key="3">
    <source>
        <dbReference type="ARBA" id="ARBA00022553"/>
    </source>
</evidence>
<dbReference type="Pfam" id="PF02518">
    <property type="entry name" value="HATPase_c"/>
    <property type="match status" value="1"/>
</dbReference>
<dbReference type="PRINTS" id="PR00344">
    <property type="entry name" value="BCTRLSENSOR"/>
</dbReference>
<keyword evidence="5 14" id="KW-0418">Kinase</keyword>
<proteinExistence type="predicted"/>
<accession>A0ABN4TYU5</accession>
<dbReference type="Gene3D" id="1.20.120.160">
    <property type="entry name" value="HPT domain"/>
    <property type="match status" value="1"/>
</dbReference>
<feature type="compositionally biased region" description="Low complexity" evidence="9">
    <location>
        <begin position="182"/>
        <end position="207"/>
    </location>
</feature>
<dbReference type="InterPro" id="IPR051315">
    <property type="entry name" value="Bact_Chemotaxis_CheA"/>
</dbReference>
<dbReference type="PROSITE" id="PS50110">
    <property type="entry name" value="RESPONSE_REGULATORY"/>
    <property type="match status" value="1"/>
</dbReference>
<keyword evidence="3 8" id="KW-0597">Phosphoprotein</keyword>
<feature type="modified residue" description="Phosphohistidine" evidence="7">
    <location>
        <position position="51"/>
    </location>
</feature>
<dbReference type="Gene3D" id="3.40.50.2300">
    <property type="match status" value="1"/>
</dbReference>
<feature type="region of interest" description="Disordered" evidence="9">
    <location>
        <begin position="182"/>
        <end position="212"/>
    </location>
</feature>
<dbReference type="InterPro" id="IPR036641">
    <property type="entry name" value="HPT_dom_sf"/>
</dbReference>
<dbReference type="Gene3D" id="3.30.565.10">
    <property type="entry name" value="Histidine kinase-like ATPase, C-terminal domain"/>
    <property type="match status" value="1"/>
</dbReference>
<feature type="domain" description="Histidine kinase" evidence="10">
    <location>
        <begin position="308"/>
        <end position="511"/>
    </location>
</feature>
<feature type="modified residue" description="4-aspartylphosphate" evidence="8">
    <location>
        <position position="722"/>
    </location>
</feature>
<dbReference type="SUPFAM" id="SSF52172">
    <property type="entry name" value="CheY-like"/>
    <property type="match status" value="1"/>
</dbReference>
<dbReference type="InterPro" id="IPR001789">
    <property type="entry name" value="Sig_transdc_resp-reg_receiver"/>
</dbReference>
<dbReference type="RefSeq" id="WP_071072751.1">
    <property type="nucleotide sequence ID" value="NZ_CP017755.1"/>
</dbReference>
<dbReference type="Proteomes" id="UP000177515">
    <property type="component" value="Chromosome 2"/>
</dbReference>
<evidence type="ECO:0000259" key="13">
    <source>
        <dbReference type="PROSITE" id="PS50894"/>
    </source>
</evidence>
<evidence type="ECO:0000256" key="8">
    <source>
        <dbReference type="PROSITE-ProRule" id="PRU00169"/>
    </source>
</evidence>
<dbReference type="InterPro" id="IPR002545">
    <property type="entry name" value="CheW-lke_dom"/>
</dbReference>
<dbReference type="SUPFAM" id="SSF50341">
    <property type="entry name" value="CheW-like"/>
    <property type="match status" value="1"/>
</dbReference>
<evidence type="ECO:0000259" key="10">
    <source>
        <dbReference type="PROSITE" id="PS50109"/>
    </source>
</evidence>
<feature type="domain" description="Response regulatory" evidence="11">
    <location>
        <begin position="673"/>
        <end position="789"/>
    </location>
</feature>
<dbReference type="SMART" id="SM00073">
    <property type="entry name" value="HPT"/>
    <property type="match status" value="1"/>
</dbReference>
<evidence type="ECO:0000256" key="1">
    <source>
        <dbReference type="ARBA" id="ARBA00000085"/>
    </source>
</evidence>
<feature type="domain" description="HPt" evidence="13">
    <location>
        <begin position="4"/>
        <end position="108"/>
    </location>
</feature>
<dbReference type="PANTHER" id="PTHR43395:SF1">
    <property type="entry name" value="CHEMOTAXIS PROTEIN CHEA"/>
    <property type="match status" value="1"/>
</dbReference>
<dbReference type="Pfam" id="PF00072">
    <property type="entry name" value="Response_reg"/>
    <property type="match status" value="1"/>
</dbReference>
<dbReference type="PANTHER" id="PTHR43395">
    <property type="entry name" value="SENSOR HISTIDINE KINASE CHEA"/>
    <property type="match status" value="1"/>
</dbReference>
<keyword evidence="6" id="KW-0902">Two-component regulatory system</keyword>
<evidence type="ECO:0000259" key="12">
    <source>
        <dbReference type="PROSITE" id="PS50851"/>
    </source>
</evidence>
<dbReference type="Pfam" id="PF01584">
    <property type="entry name" value="CheW"/>
    <property type="match status" value="1"/>
</dbReference>
<name>A0ABN4TYU5_9BURK</name>
<reference evidence="14 15" key="1">
    <citation type="submission" date="2016-10" db="EMBL/GenBank/DDBJ databases">
        <title>Complete genome sequences of three Cupriavidus strains isolated from various Malaysian environments.</title>
        <authorList>
            <person name="Abdullah A.A.-A."/>
            <person name="Shafie N.A.H."/>
            <person name="Lau N.S."/>
        </authorList>
    </citation>
    <scope>NUCLEOTIDE SEQUENCE [LARGE SCALE GENOMIC DNA]</scope>
    <source>
        <strain evidence="14 15">USMAA1020</strain>
    </source>
</reference>
<dbReference type="SUPFAM" id="SSF47226">
    <property type="entry name" value="Histidine-containing phosphotransfer domain, HPT domain"/>
    <property type="match status" value="1"/>
</dbReference>
<comment type="catalytic activity">
    <reaction evidence="1">
        <text>ATP + protein L-histidine = ADP + protein N-phospho-L-histidine.</text>
        <dbReference type="EC" id="2.7.13.3"/>
    </reaction>
</comment>
<dbReference type="GO" id="GO:0016301">
    <property type="term" value="F:kinase activity"/>
    <property type="evidence" value="ECO:0007669"/>
    <property type="project" value="UniProtKB-KW"/>
</dbReference>
<dbReference type="InterPro" id="IPR003594">
    <property type="entry name" value="HATPase_dom"/>
</dbReference>
<sequence>MNPEQLRDASLLELFALEAEAQTAVLNDGLLALERDPGAARQLEACMRAAHSLKGAARIVGLEEAVRVAHAMEDCLVAAQQGSLRLSAAHIDALLEGTDLLQRIGQPGTAPHEQVSRIEPLLAQLEALLAAPQAPAAKPSAGVPAPEAVAAEARALSPTVTEPDLVAEAMAALSMPDFGSLSSLSAPATPSASATPNASDTPTAPAPQADGRERVLRVNAETLNQLLAMAAEGMVESNGLRQFGDAMQQMRRLQMRATRALDTARAGLSTETADQRGLAALAEAQDLLAGMHRQFAEHLAGFEQYDHRAGRLSRRLYDTALACRMRPLSDAIAGHTRMVRDLGRTLGKQVRLELSGAQTQVDRDILEQLDAPLAHLLRNAADHGIEPPAQRVAQGKPAEGCITLHARHNAGRLIIEIADDGAGVDLERLRSAIVRRGLASEQTAGRLSQGELLEFLLLPGFSMRDTVSEISGRGVGLDAVQEMIRQVHGSLRLSQRSGEGMQIHLELPLTLSVVRALLVEVDGEAYAFPLGRVQRATSVPRDAIEQLEGRQHFHFRFAQRQVGLVEAAQVLQRPVGAAVRDEVPVVVIGEHEHTYGIAVDRLLGERTLVVQPLAEALGKVKDIAAGSLTDDGTPVLIFDIDDLLRSVERLVAEGGVARARQAGTEAETLRRRRVLVVDDSLTVRELERKLLAGRGYDVGVAVDGMDGWNMLRAESFDLVITDIDMPRMDGIELVTRMKQDTALRPIPVMVVSYKDREQDRRRGLEAGADYYLAKGSFHDTALLDAVRDLIGEARA</sequence>
<dbReference type="SUPFAM" id="SSF55874">
    <property type="entry name" value="ATPase domain of HSP90 chaperone/DNA topoisomerase II/histidine kinase"/>
    <property type="match status" value="1"/>
</dbReference>
<gene>
    <name evidence="14" type="ORF">BKK80_32090</name>
</gene>
<evidence type="ECO:0000256" key="7">
    <source>
        <dbReference type="PROSITE-ProRule" id="PRU00110"/>
    </source>
</evidence>
<feature type="domain" description="CheW-like" evidence="12">
    <location>
        <begin position="513"/>
        <end position="649"/>
    </location>
</feature>
<dbReference type="SMART" id="SM00260">
    <property type="entry name" value="CheW"/>
    <property type="match status" value="1"/>
</dbReference>
<dbReference type="CDD" id="cd00088">
    <property type="entry name" value="HPT"/>
    <property type="match status" value="1"/>
</dbReference>
<dbReference type="InterPro" id="IPR036890">
    <property type="entry name" value="HATPase_C_sf"/>
</dbReference>
<dbReference type="SMART" id="SM00448">
    <property type="entry name" value="REC"/>
    <property type="match status" value="1"/>
</dbReference>
<evidence type="ECO:0000256" key="6">
    <source>
        <dbReference type="ARBA" id="ARBA00023012"/>
    </source>
</evidence>
<evidence type="ECO:0000259" key="11">
    <source>
        <dbReference type="PROSITE" id="PS50110"/>
    </source>
</evidence>
<dbReference type="InterPro" id="IPR004358">
    <property type="entry name" value="Sig_transdc_His_kin-like_C"/>
</dbReference>
<protein>
    <recommendedName>
        <fullName evidence="2">histidine kinase</fullName>
        <ecNumber evidence="2">2.7.13.3</ecNumber>
    </recommendedName>
</protein>
<evidence type="ECO:0000256" key="5">
    <source>
        <dbReference type="ARBA" id="ARBA00022777"/>
    </source>
</evidence>